<name>A0A853H6W9_CROSK</name>
<evidence type="ECO:0000256" key="1">
    <source>
        <dbReference type="SAM" id="SignalP"/>
    </source>
</evidence>
<feature type="signal peptide" evidence="1">
    <location>
        <begin position="1"/>
        <end position="21"/>
    </location>
</feature>
<feature type="domain" description="Fimbrial-type adhesion" evidence="2">
    <location>
        <begin position="28"/>
        <end position="162"/>
    </location>
</feature>
<dbReference type="Proteomes" id="UP000548673">
    <property type="component" value="Unassembled WGS sequence"/>
</dbReference>
<dbReference type="PANTHER" id="PTHR33420">
    <property type="entry name" value="FIMBRIAL SUBUNIT ELFA-RELATED"/>
    <property type="match status" value="1"/>
</dbReference>
<dbReference type="AlphaFoldDB" id="A0A853H6W9"/>
<dbReference type="PANTHER" id="PTHR33420:SF33">
    <property type="entry name" value="MINOR FIMBRIAL SUBUNIT"/>
    <property type="match status" value="1"/>
</dbReference>
<dbReference type="InterPro" id="IPR036937">
    <property type="entry name" value="Adhesion_dom_fimbrial_sf"/>
</dbReference>
<accession>A0A853H6W9</accession>
<dbReference type="SUPFAM" id="SSF49401">
    <property type="entry name" value="Bacterial adhesins"/>
    <property type="match status" value="1"/>
</dbReference>
<evidence type="ECO:0000313" key="4">
    <source>
        <dbReference type="Proteomes" id="UP000548673"/>
    </source>
</evidence>
<dbReference type="InterPro" id="IPR008966">
    <property type="entry name" value="Adhesion_dom_sf"/>
</dbReference>
<sequence>MKHFLRAVCFASAAYVAYSVAAEDANMSFHGTLVASPCTISNEQTIEVTFGDYLAIEKIDGTHYLQPVNYNVVCAAGYTPNNLAIVIETASPTSFDESAIQTSKTDLGLHILVNGLPVTFGQRVAITDIGTPPLIQAVPVQSGNVMLTAGAFEASMTLRVDYM</sequence>
<dbReference type="Gene3D" id="2.60.40.1090">
    <property type="entry name" value="Fimbrial-type adhesion domain"/>
    <property type="match status" value="1"/>
</dbReference>
<evidence type="ECO:0000313" key="3">
    <source>
        <dbReference type="EMBL" id="NYV41681.1"/>
    </source>
</evidence>
<dbReference type="GO" id="GO:0009289">
    <property type="term" value="C:pilus"/>
    <property type="evidence" value="ECO:0007669"/>
    <property type="project" value="InterPro"/>
</dbReference>
<dbReference type="RefSeq" id="WP_038860563.1">
    <property type="nucleotide sequence ID" value="NZ_JABTXY010000012.1"/>
</dbReference>
<feature type="chain" id="PRO_5032649787" evidence="1">
    <location>
        <begin position="22"/>
        <end position="163"/>
    </location>
</feature>
<dbReference type="GO" id="GO:0043709">
    <property type="term" value="P:cell adhesion involved in single-species biofilm formation"/>
    <property type="evidence" value="ECO:0007669"/>
    <property type="project" value="TreeGrafter"/>
</dbReference>
<evidence type="ECO:0000259" key="2">
    <source>
        <dbReference type="Pfam" id="PF00419"/>
    </source>
</evidence>
<comment type="caution">
    <text evidence="3">The sequence shown here is derived from an EMBL/GenBank/DDBJ whole genome shotgun (WGS) entry which is preliminary data.</text>
</comment>
<proteinExistence type="predicted"/>
<keyword evidence="1" id="KW-0732">Signal</keyword>
<dbReference type="InterPro" id="IPR050263">
    <property type="entry name" value="Bact_Fimbrial_Adh_Pro"/>
</dbReference>
<reference evidence="3 4" key="1">
    <citation type="submission" date="2020-05" db="EMBL/GenBank/DDBJ databases">
        <title>The draft genome of Cronobacter sakazakii strain 145005.</title>
        <authorList>
            <person name="Yang J."/>
            <person name="Liu L."/>
            <person name="Feng Y."/>
            <person name="Zong Z."/>
        </authorList>
    </citation>
    <scope>NUCLEOTIDE SEQUENCE [LARGE SCALE GENOMIC DNA]</scope>
    <source>
        <strain evidence="3 4">145005</strain>
    </source>
</reference>
<dbReference type="InterPro" id="IPR000259">
    <property type="entry name" value="Adhesion_dom_fimbrial"/>
</dbReference>
<protein>
    <submittedName>
        <fullName evidence="3">Fimbrial protein</fullName>
    </submittedName>
</protein>
<organism evidence="3 4">
    <name type="scientific">Cronobacter sakazakii</name>
    <name type="common">Enterobacter sakazakii</name>
    <dbReference type="NCBI Taxonomy" id="28141"/>
    <lineage>
        <taxon>Bacteria</taxon>
        <taxon>Pseudomonadati</taxon>
        <taxon>Pseudomonadota</taxon>
        <taxon>Gammaproteobacteria</taxon>
        <taxon>Enterobacterales</taxon>
        <taxon>Enterobacteriaceae</taxon>
        <taxon>Cronobacter</taxon>
    </lineage>
</organism>
<gene>
    <name evidence="3" type="ORF">HRR37_04570</name>
</gene>
<dbReference type="Pfam" id="PF00419">
    <property type="entry name" value="Fimbrial"/>
    <property type="match status" value="1"/>
</dbReference>
<dbReference type="EMBL" id="JABTXY010000012">
    <property type="protein sequence ID" value="NYV41681.1"/>
    <property type="molecule type" value="Genomic_DNA"/>
</dbReference>